<dbReference type="SMART" id="SM00320">
    <property type="entry name" value="WD40"/>
    <property type="match status" value="2"/>
</dbReference>
<proteinExistence type="predicted"/>
<feature type="repeat" description="WD" evidence="3">
    <location>
        <begin position="1"/>
        <end position="23"/>
    </location>
</feature>
<dbReference type="InterPro" id="IPR024977">
    <property type="entry name" value="Apc4-like_WD40_dom"/>
</dbReference>
<dbReference type="PANTHER" id="PTHR19848:SF8">
    <property type="entry name" value="F-BOX AND WD REPEAT DOMAIN CONTAINING 7"/>
    <property type="match status" value="1"/>
</dbReference>
<sequence>MAIAPDGKIIASASVDGTIKLWQPDGKLLLNLQNSRAVYSIAWSPDGKILVSGDTNGNIVSIAFAPNGKFLARTPVQ</sequence>
<protein>
    <recommendedName>
        <fullName evidence="4">Anaphase-promoting complex subunit 4-like WD40 domain-containing protein</fullName>
    </recommendedName>
</protein>
<dbReference type="AlphaFoldDB" id="A0A0V7ZNA0"/>
<dbReference type="OrthoDB" id="462017at2"/>
<dbReference type="InterPro" id="IPR011047">
    <property type="entry name" value="Quinoprotein_ADH-like_sf"/>
</dbReference>
<name>A0A0V7ZNA0_9CYAN</name>
<accession>A0A0V7ZNA0</accession>
<gene>
    <name evidence="6" type="ORF">BC008_23915</name>
    <name evidence="5" type="ORF">BC008_42440</name>
</gene>
<dbReference type="EMBL" id="LMTZ01000100">
    <property type="protein sequence ID" value="KST66029.1"/>
    <property type="molecule type" value="Genomic_DNA"/>
</dbReference>
<dbReference type="RefSeq" id="WP_027844185.1">
    <property type="nucleotide sequence ID" value="NZ_LMTZ01000100.1"/>
</dbReference>
<dbReference type="SUPFAM" id="SSF50998">
    <property type="entry name" value="Quinoprotein alcohol dehydrogenase-like"/>
    <property type="match status" value="1"/>
</dbReference>
<dbReference type="InterPro" id="IPR001680">
    <property type="entry name" value="WD40_rpt"/>
</dbReference>
<keyword evidence="7" id="KW-1185">Reference proteome</keyword>
<dbReference type="EMBL" id="LMTZ01000107">
    <property type="protein sequence ID" value="KST65581.1"/>
    <property type="molecule type" value="Genomic_DNA"/>
</dbReference>
<comment type="caution">
    <text evidence="6">The sequence shown here is derived from an EMBL/GenBank/DDBJ whole genome shotgun (WGS) entry which is preliminary data.</text>
</comment>
<dbReference type="Gene3D" id="2.130.10.10">
    <property type="entry name" value="YVTN repeat-like/Quinoprotein amine dehydrogenase"/>
    <property type="match status" value="1"/>
</dbReference>
<feature type="domain" description="Anaphase-promoting complex subunit 4-like WD40" evidence="4">
    <location>
        <begin position="9"/>
        <end position="74"/>
    </location>
</feature>
<dbReference type="PROSITE" id="PS50294">
    <property type="entry name" value="WD_REPEATS_REGION"/>
    <property type="match status" value="1"/>
</dbReference>
<organism evidence="6 7">
    <name type="scientific">Mastigocoleus testarum BC008</name>
    <dbReference type="NCBI Taxonomy" id="371196"/>
    <lineage>
        <taxon>Bacteria</taxon>
        <taxon>Bacillati</taxon>
        <taxon>Cyanobacteriota</taxon>
        <taxon>Cyanophyceae</taxon>
        <taxon>Nostocales</taxon>
        <taxon>Hapalosiphonaceae</taxon>
        <taxon>Mastigocoleus</taxon>
    </lineage>
</organism>
<dbReference type="Proteomes" id="UP000053372">
    <property type="component" value="Unassembled WGS sequence"/>
</dbReference>
<keyword evidence="1 3" id="KW-0853">WD repeat</keyword>
<evidence type="ECO:0000313" key="6">
    <source>
        <dbReference type="EMBL" id="KST66029.1"/>
    </source>
</evidence>
<dbReference type="PROSITE" id="PS50082">
    <property type="entry name" value="WD_REPEATS_2"/>
    <property type="match status" value="1"/>
</dbReference>
<evidence type="ECO:0000256" key="3">
    <source>
        <dbReference type="PROSITE-ProRule" id="PRU00221"/>
    </source>
</evidence>
<dbReference type="Pfam" id="PF12894">
    <property type="entry name" value="ANAPC4_WD40"/>
    <property type="match status" value="1"/>
</dbReference>
<evidence type="ECO:0000313" key="5">
    <source>
        <dbReference type="EMBL" id="KST65581.1"/>
    </source>
</evidence>
<evidence type="ECO:0000256" key="1">
    <source>
        <dbReference type="ARBA" id="ARBA00022574"/>
    </source>
</evidence>
<reference evidence="6 7" key="1">
    <citation type="journal article" date="2015" name="Genome Announc.">
        <title>Draft Genome of the Euendolithic (true boring) Cyanobacterium Mastigocoleus testarum strain BC008.</title>
        <authorList>
            <person name="Guida B.S."/>
            <person name="Garcia-Pichel F."/>
        </authorList>
    </citation>
    <scope>NUCLEOTIDE SEQUENCE [LARGE SCALE GENOMIC DNA]</scope>
    <source>
        <strain evidence="6 7">BC008</strain>
    </source>
</reference>
<evidence type="ECO:0000313" key="7">
    <source>
        <dbReference type="Proteomes" id="UP000053372"/>
    </source>
</evidence>
<dbReference type="PANTHER" id="PTHR19848">
    <property type="entry name" value="WD40 REPEAT PROTEIN"/>
    <property type="match status" value="1"/>
</dbReference>
<evidence type="ECO:0000256" key="2">
    <source>
        <dbReference type="ARBA" id="ARBA00022737"/>
    </source>
</evidence>
<keyword evidence="2" id="KW-0677">Repeat</keyword>
<evidence type="ECO:0000259" key="4">
    <source>
        <dbReference type="Pfam" id="PF12894"/>
    </source>
</evidence>
<dbReference type="InterPro" id="IPR015943">
    <property type="entry name" value="WD40/YVTN_repeat-like_dom_sf"/>
</dbReference>